<dbReference type="Proteomes" id="UP000481087">
    <property type="component" value="Unassembled WGS sequence"/>
</dbReference>
<evidence type="ECO:0000313" key="6">
    <source>
        <dbReference type="EMBL" id="MZQ80618.1"/>
    </source>
</evidence>
<evidence type="ECO:0000259" key="5">
    <source>
        <dbReference type="PROSITE" id="PS01124"/>
    </source>
</evidence>
<dbReference type="SUPFAM" id="SSF46689">
    <property type="entry name" value="Homeodomain-like"/>
    <property type="match status" value="2"/>
</dbReference>
<evidence type="ECO:0000256" key="1">
    <source>
        <dbReference type="ARBA" id="ARBA00023015"/>
    </source>
</evidence>
<protein>
    <submittedName>
        <fullName evidence="6">Helix-turn-helix domain-containing protein</fullName>
    </submittedName>
</protein>
<keyword evidence="4" id="KW-1133">Transmembrane helix</keyword>
<feature type="domain" description="HTH araC/xylS-type" evidence="5">
    <location>
        <begin position="666"/>
        <end position="764"/>
    </location>
</feature>
<dbReference type="GO" id="GO:0043565">
    <property type="term" value="F:sequence-specific DNA binding"/>
    <property type="evidence" value="ECO:0007669"/>
    <property type="project" value="InterPro"/>
</dbReference>
<keyword evidence="2" id="KW-0238">DNA-binding</keyword>
<dbReference type="PANTHER" id="PTHR43280">
    <property type="entry name" value="ARAC-FAMILY TRANSCRIPTIONAL REGULATOR"/>
    <property type="match status" value="1"/>
</dbReference>
<dbReference type="Pfam" id="PF12833">
    <property type="entry name" value="HTH_18"/>
    <property type="match status" value="1"/>
</dbReference>
<dbReference type="InterPro" id="IPR018060">
    <property type="entry name" value="HTH_AraC"/>
</dbReference>
<dbReference type="InterPro" id="IPR009057">
    <property type="entry name" value="Homeodomain-like_sf"/>
</dbReference>
<accession>A0A6L8URJ7</accession>
<evidence type="ECO:0000313" key="7">
    <source>
        <dbReference type="Proteomes" id="UP000481087"/>
    </source>
</evidence>
<keyword evidence="4" id="KW-0812">Transmembrane</keyword>
<evidence type="ECO:0000256" key="4">
    <source>
        <dbReference type="SAM" id="Phobius"/>
    </source>
</evidence>
<dbReference type="PROSITE" id="PS00041">
    <property type="entry name" value="HTH_ARAC_FAMILY_1"/>
    <property type="match status" value="1"/>
</dbReference>
<dbReference type="PANTHER" id="PTHR43280:SF2">
    <property type="entry name" value="HTH-TYPE TRANSCRIPTIONAL REGULATOR EXSA"/>
    <property type="match status" value="1"/>
</dbReference>
<gene>
    <name evidence="6" type="ORF">GQF01_00415</name>
</gene>
<dbReference type="EMBL" id="WTUZ01000001">
    <property type="protein sequence ID" value="MZQ80618.1"/>
    <property type="molecule type" value="Genomic_DNA"/>
</dbReference>
<dbReference type="InterPro" id="IPR018062">
    <property type="entry name" value="HTH_AraC-typ_CS"/>
</dbReference>
<feature type="transmembrane region" description="Helical" evidence="4">
    <location>
        <begin position="12"/>
        <end position="31"/>
    </location>
</feature>
<dbReference type="Gene3D" id="1.10.10.60">
    <property type="entry name" value="Homeodomain-like"/>
    <property type="match status" value="2"/>
</dbReference>
<keyword evidence="4" id="KW-0472">Membrane</keyword>
<dbReference type="Pfam" id="PF17853">
    <property type="entry name" value="GGDEF_2"/>
    <property type="match status" value="1"/>
</dbReference>
<sequence length="768" mass="87793">MSKFLSRLLTFSILLGAIPIIFIGVISYLIASGDIEDKVKEGNEQILLQTQMRVEQVMRTLELSAVQYANSPLILKSITETLTPNNFQQVRDLSQGLYSLQSFGSIREAYLISLNSGWSINFRSFQPFESLLNHDELATYARLPNSLNWIATVANESAYPEQLPERIIRMVLKIPFVQAERPQGLIVTELPENEIKQLLTESVNFGEMMVLDEKGNDFLYSEEVGKTERGIIAREIFSASQLTAGQGSFEIERGGESVIVTYRVSPYNNWVYASVVSISEITKQSRNIGWITFFACLLILLAVASFGFYGSRRIYSPVHRLFEFTREIEPEYSGESRPATSKGKDEFVWIEDRLRQLSSKGQQLQQQIRGQYTQLKEFFMLKLFTGQLSESDYAYRSSMYGLPTKWKKLGVLTLQIDTLESTRYGEHDRELLLFAINNIVAELVSEERPFSPIVLGQSQVTLLVLKGDSDPISHKQELHELAGVIKAKVDEYLQLTVSIGISRPFVHITDAMKAYTESLEALKVRISLGSDLIIHAEDIESGKELKAAIYAQLKFMEDQLVNSVKQGNREKTDALFGEYIAAIVVRDVHFNEYPVLMLQLVSNIYQLVHEQGSTVQKALGEGATVEEFLKLTTLDAIVRWFKQQLFDPLFAFLAEREDTQYVGIANQMVKIIHERYEEELSLEMCATILNFHPVYLSRVFRKETRVNFVDYLVEYRMTIAKNLLETTTDKVSEIAERLRYTNTSSFIRTFRRITSMTPGQYRGQFQQK</sequence>
<evidence type="ECO:0000256" key="2">
    <source>
        <dbReference type="ARBA" id="ARBA00023125"/>
    </source>
</evidence>
<feature type="transmembrane region" description="Helical" evidence="4">
    <location>
        <begin position="288"/>
        <end position="310"/>
    </location>
</feature>
<dbReference type="AlphaFoldDB" id="A0A6L8URJ7"/>
<keyword evidence="1" id="KW-0805">Transcription regulation</keyword>
<name>A0A6L8URJ7_9BACL</name>
<dbReference type="InterPro" id="IPR041522">
    <property type="entry name" value="CdaR_GGDEF"/>
</dbReference>
<keyword evidence="3" id="KW-0804">Transcription</keyword>
<dbReference type="PROSITE" id="PS01124">
    <property type="entry name" value="HTH_ARAC_FAMILY_2"/>
    <property type="match status" value="1"/>
</dbReference>
<dbReference type="RefSeq" id="WP_161404700.1">
    <property type="nucleotide sequence ID" value="NZ_WTUZ01000001.1"/>
</dbReference>
<proteinExistence type="predicted"/>
<organism evidence="6 7">
    <name type="scientific">Paenibacillus silvestris</name>
    <dbReference type="NCBI Taxonomy" id="2606219"/>
    <lineage>
        <taxon>Bacteria</taxon>
        <taxon>Bacillati</taxon>
        <taxon>Bacillota</taxon>
        <taxon>Bacilli</taxon>
        <taxon>Bacillales</taxon>
        <taxon>Paenibacillaceae</taxon>
        <taxon>Paenibacillus</taxon>
    </lineage>
</organism>
<comment type="caution">
    <text evidence="6">The sequence shown here is derived from an EMBL/GenBank/DDBJ whole genome shotgun (WGS) entry which is preliminary data.</text>
</comment>
<reference evidence="6 7" key="1">
    <citation type="submission" date="2019-12" db="EMBL/GenBank/DDBJ databases">
        <title>Paenibacillus sp. nov. sp. isolated from soil.</title>
        <authorList>
            <person name="Kim J."/>
            <person name="Jeong S.E."/>
            <person name="Jung H.S."/>
            <person name="Jeon C.O."/>
        </authorList>
    </citation>
    <scope>NUCLEOTIDE SEQUENCE [LARGE SCALE GENOMIC DNA]</scope>
    <source>
        <strain evidence="6 7">5J-6</strain>
    </source>
</reference>
<dbReference type="GO" id="GO:0003700">
    <property type="term" value="F:DNA-binding transcription factor activity"/>
    <property type="evidence" value="ECO:0007669"/>
    <property type="project" value="InterPro"/>
</dbReference>
<dbReference type="SMART" id="SM00342">
    <property type="entry name" value="HTH_ARAC"/>
    <property type="match status" value="1"/>
</dbReference>
<keyword evidence="7" id="KW-1185">Reference proteome</keyword>
<evidence type="ECO:0000256" key="3">
    <source>
        <dbReference type="ARBA" id="ARBA00023163"/>
    </source>
</evidence>